<keyword evidence="2" id="KW-1185">Reference proteome</keyword>
<dbReference type="PANTHER" id="PTHR39450">
    <property type="entry name" value="MOLYBDOPTERIN OXIDOREDUCTASE, 4FE-4S CLUSTER-BINDING SUBUNIT"/>
    <property type="match status" value="1"/>
</dbReference>
<proteinExistence type="predicted"/>
<gene>
    <name evidence="1" type="ORF">SAMN05446037_10319</name>
</gene>
<organism evidence="1 2">
    <name type="scientific">Anaerovirgula multivorans</name>
    <dbReference type="NCBI Taxonomy" id="312168"/>
    <lineage>
        <taxon>Bacteria</taxon>
        <taxon>Bacillati</taxon>
        <taxon>Bacillota</taxon>
        <taxon>Clostridia</taxon>
        <taxon>Peptostreptococcales</taxon>
        <taxon>Natronincolaceae</taxon>
        <taxon>Anaerovirgula</taxon>
    </lineage>
</organism>
<protein>
    <submittedName>
        <fullName evidence="1">CxxC motif-containing protein</fullName>
    </submittedName>
</protein>
<dbReference type="Proteomes" id="UP000198304">
    <property type="component" value="Unassembled WGS sequence"/>
</dbReference>
<dbReference type="PANTHER" id="PTHR39450:SF1">
    <property type="entry name" value="DUF1667 DOMAIN-CONTAINING PROTEIN"/>
    <property type="match status" value="1"/>
</dbReference>
<dbReference type="Pfam" id="PF07892">
    <property type="entry name" value="DUF1667"/>
    <property type="match status" value="1"/>
</dbReference>
<dbReference type="InterPro" id="IPR012460">
    <property type="entry name" value="DUF1667"/>
</dbReference>
<evidence type="ECO:0000313" key="1">
    <source>
        <dbReference type="EMBL" id="SNS97516.1"/>
    </source>
</evidence>
<dbReference type="RefSeq" id="WP_089284753.1">
    <property type="nucleotide sequence ID" value="NZ_FZOJ01000031.1"/>
</dbReference>
<dbReference type="AlphaFoldDB" id="A0A239IUR3"/>
<dbReference type="OrthoDB" id="9811531at2"/>
<dbReference type="EMBL" id="FZOJ01000031">
    <property type="protein sequence ID" value="SNS97516.1"/>
    <property type="molecule type" value="Genomic_DNA"/>
</dbReference>
<sequence>MEVKDMICIVCPLGCNLKVIRDNRSQIGYVVEGNKCLRGVDHGIKEMTNPTRVLTTTIRISNAPLKRLPVRTSGPIPKHLIMQAMELINRVEVKTPIKVGQVIIKNILDTEVDVIASRSMYQNFKQEDYLKDYLVQG</sequence>
<accession>A0A239IUR3</accession>
<dbReference type="SUPFAM" id="SSF160148">
    <property type="entry name" value="CPE0013-like"/>
    <property type="match status" value="1"/>
</dbReference>
<reference evidence="1 2" key="1">
    <citation type="submission" date="2017-06" db="EMBL/GenBank/DDBJ databases">
        <authorList>
            <person name="Kim H.J."/>
            <person name="Triplett B.A."/>
        </authorList>
    </citation>
    <scope>NUCLEOTIDE SEQUENCE [LARGE SCALE GENOMIC DNA]</scope>
    <source>
        <strain evidence="1 2">SCA</strain>
    </source>
</reference>
<dbReference type="Gene3D" id="3.10.530.10">
    <property type="entry name" value="CPE0013-like"/>
    <property type="match status" value="1"/>
</dbReference>
<name>A0A239IUR3_9FIRM</name>
<evidence type="ECO:0000313" key="2">
    <source>
        <dbReference type="Proteomes" id="UP000198304"/>
    </source>
</evidence>
<dbReference type="InterPro" id="IPR036593">
    <property type="entry name" value="CPE0013-like_sf"/>
</dbReference>